<dbReference type="AlphaFoldDB" id="W6M4Q9"/>
<dbReference type="CDD" id="cd06604">
    <property type="entry name" value="GH31_glucosidase_II_MalA"/>
    <property type="match status" value="1"/>
</dbReference>
<dbReference type="Pfam" id="PF13802">
    <property type="entry name" value="Gal_mutarotas_2"/>
    <property type="match status" value="1"/>
</dbReference>
<dbReference type="OrthoDB" id="176168at2"/>
<keyword evidence="7" id="KW-1185">Reference proteome</keyword>
<feature type="domain" description="Glycoside hydrolase family 31 TIM barrel" evidence="3">
    <location>
        <begin position="247"/>
        <end position="567"/>
    </location>
</feature>
<dbReference type="GO" id="GO:0004558">
    <property type="term" value="F:alpha-1,4-glucosidase activity"/>
    <property type="evidence" value="ECO:0007669"/>
    <property type="project" value="UniProtKB-EC"/>
</dbReference>
<dbReference type="InterPro" id="IPR011013">
    <property type="entry name" value="Gal_mutarotase_sf_dom"/>
</dbReference>
<dbReference type="SUPFAM" id="SSF51445">
    <property type="entry name" value="(Trans)glycosidases"/>
    <property type="match status" value="1"/>
</dbReference>
<dbReference type="EMBL" id="CBTJ020000041">
    <property type="protein sequence ID" value="CDI02697.1"/>
    <property type="molecule type" value="Genomic_DNA"/>
</dbReference>
<protein>
    <submittedName>
        <fullName evidence="6">Alpha-glucosidase</fullName>
        <ecNumber evidence="6">3.2.1.20</ecNumber>
    </submittedName>
</protein>
<dbReference type="Proteomes" id="UP000035760">
    <property type="component" value="Unassembled WGS sequence"/>
</dbReference>
<keyword evidence="2 6" id="KW-0326">Glycosidase</keyword>
<dbReference type="GO" id="GO:0030246">
    <property type="term" value="F:carbohydrate binding"/>
    <property type="evidence" value="ECO:0007669"/>
    <property type="project" value="InterPro"/>
</dbReference>
<feature type="domain" description="Glycoside hydrolase family 31 N-terminal" evidence="4">
    <location>
        <begin position="121"/>
        <end position="204"/>
    </location>
</feature>
<evidence type="ECO:0000259" key="4">
    <source>
        <dbReference type="Pfam" id="PF13802"/>
    </source>
</evidence>
<dbReference type="InterPro" id="IPR017853">
    <property type="entry name" value="GH"/>
</dbReference>
<dbReference type="InterPro" id="IPR025887">
    <property type="entry name" value="Glyco_hydro_31_N_dom"/>
</dbReference>
<dbReference type="Pfam" id="PF21365">
    <property type="entry name" value="Glyco_hydro_31_3rd"/>
    <property type="match status" value="1"/>
</dbReference>
<evidence type="ECO:0000259" key="3">
    <source>
        <dbReference type="Pfam" id="PF01055"/>
    </source>
</evidence>
<dbReference type="Pfam" id="PF01055">
    <property type="entry name" value="Glyco_hydro_31_2nd"/>
    <property type="match status" value="1"/>
</dbReference>
<dbReference type="GO" id="GO:0005975">
    <property type="term" value="P:carbohydrate metabolic process"/>
    <property type="evidence" value="ECO:0007669"/>
    <property type="project" value="InterPro"/>
</dbReference>
<sequence>MFFGQKIHPLNFDRAERFHLDGEAVKLSGPGMALRVGCETVMDGCCRLRFENGQVADSTQYSDAVRPAYRRGAVATPRLEADTARFVTAIGQIELQPTRLRVAMTEVMLETVADGIGCCGEALLLNFALTGVNGCYGLGERAGPLNKLGQTADFLNVDVVAVFRHTYARDDYDPTYVAIPLAILKVGERFLGVFFDNPHRVVMDVGKTRPGEFWYQAFGGVTDLYLLAGPTLREVTRRYAALTGRAPLPPLWALGYHQCRWGYRHEREFRALAEQFAAADVPVSALWYDIDYMDEYRLFSWDRLDFPDPAGLNRELKDAGIHAVTIVDPGVKREPGYPVYDSGREKAVFCQTASGREYVGKVWPGDTVFPDFSLPAARAWWAAYLADFLRDSAVDGVWLDMNDPATGYSRTEEMCFQHGQAPHERYHNQYAHFMALASRAACEQRDPDGRPFLLTRSACAGTQRYTAVWTGDNASNWDHLRMALPCSLNLSLSGIAFNGPDVGGFMDDTNAELLVRWHQACCLFPFFRNHSSRDSRFQEPWQFGPATLAAIRGAIRLRYRLLPYLYQCFFAHWRDGDPVIRPLLYHYDHPEYAHLGDQYLVGDALLVAPILHGEGQGPESIQRGVKYQERRIALPAGWWFDLNHGVWVQGGRVLHYAAAADELPLFARDGAVLPYYAGPLRNSFMHLSAIELHLFCHDQPAQFEYTLDDRETRRYEQGTWGLAQVTAEVREERTTVKIEESGDYPRETVRFTPVVYGHPEVRKLELTVNGRAEERKLRTEQREWLCRNLMVQA</sequence>
<gene>
    <name evidence="6" type="ORF">BN873_340073</name>
</gene>
<dbReference type="RefSeq" id="WP_048673138.1">
    <property type="nucleotide sequence ID" value="NZ_CBTJ020000041.1"/>
</dbReference>
<dbReference type="Gene3D" id="2.60.40.1760">
    <property type="entry name" value="glycosyl hydrolase (family 31)"/>
    <property type="match status" value="1"/>
</dbReference>
<dbReference type="InterPro" id="IPR013780">
    <property type="entry name" value="Glyco_hydro_b"/>
</dbReference>
<reference evidence="6" key="2">
    <citation type="submission" date="2014-03" db="EMBL/GenBank/DDBJ databases">
        <title>Candidatus Competibacter-lineage genomes retrieved from metagenomes reveal functional metabolic diversity.</title>
        <authorList>
            <person name="McIlroy S.J."/>
            <person name="Albertsen M."/>
            <person name="Andresen E.K."/>
            <person name="Saunders A.M."/>
            <person name="Kristiansen R."/>
            <person name="Stokholm-Bjerregaard M."/>
            <person name="Nielsen K.L."/>
            <person name="Nielsen P.H."/>
        </authorList>
    </citation>
    <scope>NUCLEOTIDE SEQUENCE</scope>
    <source>
        <strain evidence="6">Run_A_D11</strain>
    </source>
</reference>
<dbReference type="CDD" id="cd14752">
    <property type="entry name" value="GH31_N"/>
    <property type="match status" value="1"/>
</dbReference>
<dbReference type="EC" id="3.2.1.20" evidence="6"/>
<dbReference type="InterPro" id="IPR048395">
    <property type="entry name" value="Glyco_hydro_31_C"/>
</dbReference>
<dbReference type="Gene3D" id="2.60.40.1180">
    <property type="entry name" value="Golgi alpha-mannosidase II"/>
    <property type="match status" value="2"/>
</dbReference>
<evidence type="ECO:0000256" key="2">
    <source>
        <dbReference type="RuleBase" id="RU361185"/>
    </source>
</evidence>
<evidence type="ECO:0000313" key="7">
    <source>
        <dbReference type="Proteomes" id="UP000035760"/>
    </source>
</evidence>
<dbReference type="PANTHER" id="PTHR22762">
    <property type="entry name" value="ALPHA-GLUCOSIDASE"/>
    <property type="match status" value="1"/>
</dbReference>
<accession>W6M4Q9</accession>
<dbReference type="PANTHER" id="PTHR22762:SF120">
    <property type="entry name" value="HETEROGLYCAN GLUCOSIDASE 1"/>
    <property type="match status" value="1"/>
</dbReference>
<name>W6M4Q9_9GAMM</name>
<keyword evidence="2 6" id="KW-0378">Hydrolase</keyword>
<feature type="domain" description="Glycosyl hydrolase family 31 C-terminal" evidence="5">
    <location>
        <begin position="576"/>
        <end position="673"/>
    </location>
</feature>
<organism evidence="6 7">
    <name type="scientific">Candidatus Competibacter denitrificans Run_A_D11</name>
    <dbReference type="NCBI Taxonomy" id="1400863"/>
    <lineage>
        <taxon>Bacteria</taxon>
        <taxon>Pseudomonadati</taxon>
        <taxon>Pseudomonadota</taxon>
        <taxon>Gammaproteobacteria</taxon>
        <taxon>Candidatus Competibacteraceae</taxon>
        <taxon>Candidatus Competibacter</taxon>
    </lineage>
</organism>
<evidence type="ECO:0000259" key="5">
    <source>
        <dbReference type="Pfam" id="PF21365"/>
    </source>
</evidence>
<dbReference type="SUPFAM" id="SSF51011">
    <property type="entry name" value="Glycosyl hydrolase domain"/>
    <property type="match status" value="1"/>
</dbReference>
<proteinExistence type="inferred from homology"/>
<evidence type="ECO:0000313" key="6">
    <source>
        <dbReference type="EMBL" id="CDI02697.1"/>
    </source>
</evidence>
<dbReference type="STRING" id="1400863.BN873_340073"/>
<comment type="similarity">
    <text evidence="1 2">Belongs to the glycosyl hydrolase 31 family.</text>
</comment>
<evidence type="ECO:0000256" key="1">
    <source>
        <dbReference type="ARBA" id="ARBA00007806"/>
    </source>
</evidence>
<dbReference type="Gene3D" id="3.20.20.80">
    <property type="entry name" value="Glycosidases"/>
    <property type="match status" value="2"/>
</dbReference>
<dbReference type="InterPro" id="IPR000322">
    <property type="entry name" value="Glyco_hydro_31_TIM"/>
</dbReference>
<dbReference type="SUPFAM" id="SSF74650">
    <property type="entry name" value="Galactose mutarotase-like"/>
    <property type="match status" value="1"/>
</dbReference>
<comment type="caution">
    <text evidence="6">The sequence shown here is derived from an EMBL/GenBank/DDBJ whole genome shotgun (WGS) entry which is preliminary data.</text>
</comment>
<reference evidence="6" key="1">
    <citation type="submission" date="2013-07" db="EMBL/GenBank/DDBJ databases">
        <authorList>
            <person name="McIlroy S."/>
        </authorList>
    </citation>
    <scope>NUCLEOTIDE SEQUENCE [LARGE SCALE GENOMIC DNA]</scope>
    <source>
        <strain evidence="6">Run_A_D11</strain>
    </source>
</reference>